<evidence type="ECO:0000313" key="2">
    <source>
        <dbReference type="EMBL" id="MCF1713278.1"/>
    </source>
</evidence>
<feature type="domain" description="Cyclic nucleotide-binding" evidence="1">
    <location>
        <begin position="5"/>
        <end position="107"/>
    </location>
</feature>
<reference evidence="2 3" key="1">
    <citation type="submission" date="2022-01" db="EMBL/GenBank/DDBJ databases">
        <title>Flavihumibacter sp. nov., isolated from sediment of a river.</title>
        <authorList>
            <person name="Liu H."/>
        </authorList>
    </citation>
    <scope>NUCLEOTIDE SEQUENCE [LARGE SCALE GENOMIC DNA]</scope>
    <source>
        <strain evidence="2 3">RY-1</strain>
    </source>
</reference>
<proteinExistence type="predicted"/>
<dbReference type="RefSeq" id="WP_234863796.1">
    <property type="nucleotide sequence ID" value="NZ_JAKEVY010000001.1"/>
</dbReference>
<dbReference type="CDD" id="cd00038">
    <property type="entry name" value="CAP_ED"/>
    <property type="match status" value="1"/>
</dbReference>
<evidence type="ECO:0000313" key="3">
    <source>
        <dbReference type="Proteomes" id="UP001200145"/>
    </source>
</evidence>
<dbReference type="EMBL" id="JAKEVY010000001">
    <property type="protein sequence ID" value="MCF1713278.1"/>
    <property type="molecule type" value="Genomic_DNA"/>
</dbReference>
<sequence>MDHTLLPESSKPILEEFLSEFEPVYFEKNEIIKQAATSERYLYFIKTGCIGIYIENSSNFVCLDFGLEGHFTCDYLSILLNKPTPLILIALENTNALRITATRYEQLSQDPRYKNVRLAASEYLLINKFQEQINLLTKTAKERYQLLQEQYPGIENRIAQVHIASYLGITPQSLSRIRSRYKQAI</sequence>
<dbReference type="SUPFAM" id="SSF51206">
    <property type="entry name" value="cAMP-binding domain-like"/>
    <property type="match status" value="1"/>
</dbReference>
<gene>
    <name evidence="2" type="ORF">L0U88_01390</name>
</gene>
<dbReference type="PROSITE" id="PS50042">
    <property type="entry name" value="CNMP_BINDING_3"/>
    <property type="match status" value="1"/>
</dbReference>
<dbReference type="InterPro" id="IPR014710">
    <property type="entry name" value="RmlC-like_jellyroll"/>
</dbReference>
<dbReference type="InterPro" id="IPR000595">
    <property type="entry name" value="cNMP-bd_dom"/>
</dbReference>
<keyword evidence="3" id="KW-1185">Reference proteome</keyword>
<dbReference type="Gene3D" id="2.60.120.10">
    <property type="entry name" value="Jelly Rolls"/>
    <property type="match status" value="1"/>
</dbReference>
<organism evidence="2 3">
    <name type="scientific">Flavihumibacter fluminis</name>
    <dbReference type="NCBI Taxonomy" id="2909236"/>
    <lineage>
        <taxon>Bacteria</taxon>
        <taxon>Pseudomonadati</taxon>
        <taxon>Bacteroidota</taxon>
        <taxon>Chitinophagia</taxon>
        <taxon>Chitinophagales</taxon>
        <taxon>Chitinophagaceae</taxon>
        <taxon>Flavihumibacter</taxon>
    </lineage>
</organism>
<name>A0ABS9BCC5_9BACT</name>
<evidence type="ECO:0000259" key="1">
    <source>
        <dbReference type="PROSITE" id="PS50042"/>
    </source>
</evidence>
<accession>A0ABS9BCC5</accession>
<protein>
    <submittedName>
        <fullName evidence="2">Crp/Fnr family transcriptional regulator</fullName>
    </submittedName>
</protein>
<comment type="caution">
    <text evidence="2">The sequence shown here is derived from an EMBL/GenBank/DDBJ whole genome shotgun (WGS) entry which is preliminary data.</text>
</comment>
<dbReference type="Proteomes" id="UP001200145">
    <property type="component" value="Unassembled WGS sequence"/>
</dbReference>
<dbReference type="InterPro" id="IPR018490">
    <property type="entry name" value="cNMP-bd_dom_sf"/>
</dbReference>
<dbReference type="Pfam" id="PF00027">
    <property type="entry name" value="cNMP_binding"/>
    <property type="match status" value="1"/>
</dbReference>